<evidence type="ECO:0000256" key="1">
    <source>
        <dbReference type="SAM" id="Phobius"/>
    </source>
</evidence>
<organism evidence="2 3">
    <name type="scientific">Rhizoclosmatium globosum</name>
    <dbReference type="NCBI Taxonomy" id="329046"/>
    <lineage>
        <taxon>Eukaryota</taxon>
        <taxon>Fungi</taxon>
        <taxon>Fungi incertae sedis</taxon>
        <taxon>Chytridiomycota</taxon>
        <taxon>Chytridiomycota incertae sedis</taxon>
        <taxon>Chytridiomycetes</taxon>
        <taxon>Chytridiales</taxon>
        <taxon>Chytriomycetaceae</taxon>
        <taxon>Rhizoclosmatium</taxon>
    </lineage>
</organism>
<comment type="caution">
    <text evidence="2">The sequence shown here is derived from an EMBL/GenBank/DDBJ whole genome shotgun (WGS) entry which is preliminary data.</text>
</comment>
<protein>
    <submittedName>
        <fullName evidence="2">Uncharacterized protein</fullName>
    </submittedName>
</protein>
<feature type="transmembrane region" description="Helical" evidence="1">
    <location>
        <begin position="6"/>
        <end position="25"/>
    </location>
</feature>
<sequence length="53" mass="6179">MLATIGEAVGSVAAVGVVVFFVWFYRKEMRKRREFEKRKGSLHQFLLNSSSEW</sequence>
<accession>A0A1Y2CPB7</accession>
<dbReference type="EMBL" id="MCGO01000011">
    <property type="protein sequence ID" value="ORY48684.1"/>
    <property type="molecule type" value="Genomic_DNA"/>
</dbReference>
<dbReference type="AlphaFoldDB" id="A0A1Y2CPB7"/>
<keyword evidence="3" id="KW-1185">Reference proteome</keyword>
<reference evidence="2 3" key="1">
    <citation type="submission" date="2016-07" db="EMBL/GenBank/DDBJ databases">
        <title>Pervasive Adenine N6-methylation of Active Genes in Fungi.</title>
        <authorList>
            <consortium name="DOE Joint Genome Institute"/>
            <person name="Mondo S.J."/>
            <person name="Dannebaum R.O."/>
            <person name="Kuo R.C."/>
            <person name="Labutti K."/>
            <person name="Haridas S."/>
            <person name="Kuo A."/>
            <person name="Salamov A."/>
            <person name="Ahrendt S.R."/>
            <person name="Lipzen A."/>
            <person name="Sullivan W."/>
            <person name="Andreopoulos W.B."/>
            <person name="Clum A."/>
            <person name="Lindquist E."/>
            <person name="Daum C."/>
            <person name="Ramamoorthy G.K."/>
            <person name="Gryganskyi A."/>
            <person name="Culley D."/>
            <person name="Magnuson J.K."/>
            <person name="James T.Y."/>
            <person name="O'Malley M.A."/>
            <person name="Stajich J.E."/>
            <person name="Spatafora J.W."/>
            <person name="Visel A."/>
            <person name="Grigoriev I.V."/>
        </authorList>
    </citation>
    <scope>NUCLEOTIDE SEQUENCE [LARGE SCALE GENOMIC DNA]</scope>
    <source>
        <strain evidence="2 3">JEL800</strain>
    </source>
</reference>
<keyword evidence="1" id="KW-0812">Transmembrane</keyword>
<evidence type="ECO:0000313" key="2">
    <source>
        <dbReference type="EMBL" id="ORY48684.1"/>
    </source>
</evidence>
<gene>
    <name evidence="2" type="ORF">BCR33DRAFT_714414</name>
</gene>
<keyword evidence="1" id="KW-1133">Transmembrane helix</keyword>
<evidence type="ECO:0000313" key="3">
    <source>
        <dbReference type="Proteomes" id="UP000193642"/>
    </source>
</evidence>
<name>A0A1Y2CPB7_9FUNG</name>
<keyword evidence="1" id="KW-0472">Membrane</keyword>
<dbReference type="Proteomes" id="UP000193642">
    <property type="component" value="Unassembled WGS sequence"/>
</dbReference>
<proteinExistence type="predicted"/>